<name>A0ABP9FW94_9MICC</name>
<keyword evidence="10" id="KW-1006">Bacterial flagellum protein export</keyword>
<evidence type="ECO:0000256" key="3">
    <source>
        <dbReference type="ARBA" id="ARBA00020392"/>
    </source>
</evidence>
<dbReference type="Pfam" id="PF02050">
    <property type="entry name" value="FliJ"/>
    <property type="match status" value="1"/>
</dbReference>
<keyword evidence="11" id="KW-0175">Coiled coil</keyword>
<dbReference type="Gene3D" id="1.10.287.1700">
    <property type="match status" value="1"/>
</dbReference>
<dbReference type="Proteomes" id="UP001500368">
    <property type="component" value="Unassembled WGS sequence"/>
</dbReference>
<comment type="caution">
    <text evidence="12">The sequence shown here is derived from an EMBL/GenBank/DDBJ whole genome shotgun (WGS) entry which is preliminary data.</text>
</comment>
<evidence type="ECO:0000256" key="6">
    <source>
        <dbReference type="ARBA" id="ARBA00022500"/>
    </source>
</evidence>
<sequence length="143" mass="15831">MSRRFPLAGLMRLRHLEETQAAGRLQSARQDQQNTNQRLARFVETNTGGENPSSPAALLAIAAARSSSRSMLTELHALAAQAEQQVQDAESAYSQAKRATGVVEKLHQRHLQQQEVEELVREQSVLDEAAQRSHQYTAKGGSR</sequence>
<dbReference type="InterPro" id="IPR012823">
    <property type="entry name" value="Flagell_FliJ"/>
</dbReference>
<evidence type="ECO:0000256" key="4">
    <source>
        <dbReference type="ARBA" id="ARBA00022448"/>
    </source>
</evidence>
<keyword evidence="8" id="KW-0653">Protein transport</keyword>
<evidence type="ECO:0000256" key="2">
    <source>
        <dbReference type="ARBA" id="ARBA00010004"/>
    </source>
</evidence>
<evidence type="ECO:0000313" key="13">
    <source>
        <dbReference type="Proteomes" id="UP001500368"/>
    </source>
</evidence>
<reference evidence="13" key="1">
    <citation type="journal article" date="2019" name="Int. J. Syst. Evol. Microbiol.">
        <title>The Global Catalogue of Microorganisms (GCM) 10K type strain sequencing project: providing services to taxonomists for standard genome sequencing and annotation.</title>
        <authorList>
            <consortium name="The Broad Institute Genomics Platform"/>
            <consortium name="The Broad Institute Genome Sequencing Center for Infectious Disease"/>
            <person name="Wu L."/>
            <person name="Ma J."/>
        </authorList>
    </citation>
    <scope>NUCLEOTIDE SEQUENCE [LARGE SCALE GENOMIC DNA]</scope>
    <source>
        <strain evidence="13">JCM 19129</strain>
    </source>
</reference>
<keyword evidence="4" id="KW-0813">Transport</keyword>
<evidence type="ECO:0000256" key="11">
    <source>
        <dbReference type="SAM" id="Coils"/>
    </source>
</evidence>
<keyword evidence="6" id="KW-0145">Chemotaxis</keyword>
<evidence type="ECO:0000256" key="1">
    <source>
        <dbReference type="ARBA" id="ARBA00004413"/>
    </source>
</evidence>
<evidence type="ECO:0000256" key="8">
    <source>
        <dbReference type="ARBA" id="ARBA00022927"/>
    </source>
</evidence>
<protein>
    <recommendedName>
        <fullName evidence="3">Flagellar FliJ protein</fullName>
    </recommendedName>
</protein>
<keyword evidence="5" id="KW-1003">Cell membrane</keyword>
<accession>A0ABP9FW94</accession>
<comment type="subcellular location">
    <subcellularLocation>
        <location evidence="1">Cell membrane</location>
        <topology evidence="1">Peripheral membrane protein</topology>
        <orientation evidence="1">Cytoplasmic side</orientation>
    </subcellularLocation>
</comment>
<dbReference type="RefSeq" id="WP_345477449.1">
    <property type="nucleotide sequence ID" value="NZ_BAABLW010000007.1"/>
</dbReference>
<proteinExistence type="inferred from homology"/>
<gene>
    <name evidence="12" type="ORF">GCM10025790_15100</name>
</gene>
<evidence type="ECO:0000256" key="9">
    <source>
        <dbReference type="ARBA" id="ARBA00023136"/>
    </source>
</evidence>
<evidence type="ECO:0000313" key="12">
    <source>
        <dbReference type="EMBL" id="GAA4920061.1"/>
    </source>
</evidence>
<keyword evidence="7" id="KW-1005">Bacterial flagellum biogenesis</keyword>
<comment type="similarity">
    <text evidence="2">Belongs to the FliJ family.</text>
</comment>
<evidence type="ECO:0000256" key="5">
    <source>
        <dbReference type="ARBA" id="ARBA00022475"/>
    </source>
</evidence>
<feature type="coiled-coil region" evidence="11">
    <location>
        <begin position="72"/>
        <end position="99"/>
    </location>
</feature>
<keyword evidence="9" id="KW-0472">Membrane</keyword>
<keyword evidence="13" id="KW-1185">Reference proteome</keyword>
<organism evidence="12 13">
    <name type="scientific">Nesterenkonia rhizosphaerae</name>
    <dbReference type="NCBI Taxonomy" id="1348272"/>
    <lineage>
        <taxon>Bacteria</taxon>
        <taxon>Bacillati</taxon>
        <taxon>Actinomycetota</taxon>
        <taxon>Actinomycetes</taxon>
        <taxon>Micrococcales</taxon>
        <taxon>Micrococcaceae</taxon>
        <taxon>Nesterenkonia</taxon>
    </lineage>
</organism>
<dbReference type="InterPro" id="IPR053716">
    <property type="entry name" value="Flag_assembly_chemotaxis_eff"/>
</dbReference>
<evidence type="ECO:0000256" key="10">
    <source>
        <dbReference type="ARBA" id="ARBA00023225"/>
    </source>
</evidence>
<dbReference type="EMBL" id="BAABLW010000007">
    <property type="protein sequence ID" value="GAA4920061.1"/>
    <property type="molecule type" value="Genomic_DNA"/>
</dbReference>
<evidence type="ECO:0000256" key="7">
    <source>
        <dbReference type="ARBA" id="ARBA00022795"/>
    </source>
</evidence>